<dbReference type="GO" id="GO:0006865">
    <property type="term" value="P:amino acid transport"/>
    <property type="evidence" value="ECO:0007669"/>
    <property type="project" value="UniProtKB-KW"/>
</dbReference>
<keyword evidence="11" id="KW-1185">Reference proteome</keyword>
<reference evidence="10 11" key="1">
    <citation type="journal article" date="2010" name="J. Bacteriol.">
        <title>Genome sequences of Oceanicola granulosus HTCC2516(T) and Oceanicola batsensis HTCC2597(TDelta).</title>
        <authorList>
            <person name="Thrash J.C."/>
            <person name="Cho J.C."/>
            <person name="Vergin K.L."/>
            <person name="Giovannoni S.J."/>
        </authorList>
    </citation>
    <scope>NUCLEOTIDE SEQUENCE [LARGE SCALE GENOMIC DNA]</scope>
    <source>
        <strain evidence="11">ATCC BAA-861 / DSM 15982 / KCTC 12143 / HTCC2516</strain>
    </source>
</reference>
<name>Q2CGC6_OCEGH</name>
<dbReference type="Pfam" id="PF00528">
    <property type="entry name" value="BPD_transp_1"/>
    <property type="match status" value="1"/>
</dbReference>
<comment type="function">
    <text evidence="1">Part of the binding-protein-dependent transport system for glutamine; probably responsible for the translocation of the substrate across the membrane.</text>
</comment>
<accession>Q2CGC6</accession>
<keyword evidence="4 8" id="KW-0812">Transmembrane</keyword>
<comment type="similarity">
    <text evidence="3">Belongs to the binding-protein-dependent transport system permease family. HisMQ subfamily.</text>
</comment>
<dbReference type="GO" id="GO:0005886">
    <property type="term" value="C:plasma membrane"/>
    <property type="evidence" value="ECO:0007669"/>
    <property type="project" value="UniProtKB-SubCell"/>
</dbReference>
<feature type="transmembrane region" description="Helical" evidence="8">
    <location>
        <begin position="227"/>
        <end position="244"/>
    </location>
</feature>
<evidence type="ECO:0000256" key="6">
    <source>
        <dbReference type="ARBA" id="ARBA00022989"/>
    </source>
</evidence>
<dbReference type="SUPFAM" id="SSF161098">
    <property type="entry name" value="MetI-like"/>
    <property type="match status" value="1"/>
</dbReference>
<evidence type="ECO:0000259" key="9">
    <source>
        <dbReference type="PROSITE" id="PS50928"/>
    </source>
</evidence>
<dbReference type="Gene3D" id="1.10.3720.10">
    <property type="entry name" value="MetI-like"/>
    <property type="match status" value="1"/>
</dbReference>
<organism evidence="10 11">
    <name type="scientific">Oceanicola granulosus (strain ATCC BAA-861 / DSM 15982 / KCTC 12143 / HTCC2516)</name>
    <dbReference type="NCBI Taxonomy" id="314256"/>
    <lineage>
        <taxon>Bacteria</taxon>
        <taxon>Pseudomonadati</taxon>
        <taxon>Pseudomonadota</taxon>
        <taxon>Alphaproteobacteria</taxon>
        <taxon>Rhodobacterales</taxon>
        <taxon>Roseobacteraceae</taxon>
        <taxon>Oceanicola</taxon>
    </lineage>
</organism>
<dbReference type="STRING" id="314256.OG2516_07001"/>
<dbReference type="Proteomes" id="UP000003635">
    <property type="component" value="Unassembled WGS sequence"/>
</dbReference>
<evidence type="ECO:0000256" key="7">
    <source>
        <dbReference type="ARBA" id="ARBA00023136"/>
    </source>
</evidence>
<gene>
    <name evidence="10" type="ORF">OG2516_07001</name>
</gene>
<comment type="subcellular location">
    <subcellularLocation>
        <location evidence="2 8">Cell membrane</location>
        <topology evidence="2 8">Multi-pass membrane protein</topology>
    </subcellularLocation>
</comment>
<comment type="caution">
    <text evidence="10">The sequence shown here is derived from an EMBL/GenBank/DDBJ whole genome shotgun (WGS) entry which is preliminary data.</text>
</comment>
<feature type="transmembrane region" description="Helical" evidence="8">
    <location>
        <begin position="12"/>
        <end position="31"/>
    </location>
</feature>
<feature type="transmembrane region" description="Helical" evidence="8">
    <location>
        <begin position="504"/>
        <end position="526"/>
    </location>
</feature>
<dbReference type="RefSeq" id="WP_007254926.1">
    <property type="nucleotide sequence ID" value="NZ_CH724107.1"/>
</dbReference>
<feature type="transmembrane region" description="Helical" evidence="8">
    <location>
        <begin position="137"/>
        <end position="157"/>
    </location>
</feature>
<evidence type="ECO:0000313" key="10">
    <source>
        <dbReference type="EMBL" id="EAR51792.1"/>
    </source>
</evidence>
<evidence type="ECO:0000256" key="5">
    <source>
        <dbReference type="ARBA" id="ARBA00022970"/>
    </source>
</evidence>
<evidence type="ECO:0000313" key="11">
    <source>
        <dbReference type="Proteomes" id="UP000003635"/>
    </source>
</evidence>
<feature type="transmembrane region" description="Helical" evidence="8">
    <location>
        <begin position="369"/>
        <end position="387"/>
    </location>
</feature>
<dbReference type="eggNOG" id="COG0765">
    <property type="taxonomic scope" value="Bacteria"/>
</dbReference>
<dbReference type="InterPro" id="IPR035906">
    <property type="entry name" value="MetI-like_sf"/>
</dbReference>
<feature type="transmembrane region" description="Helical" evidence="8">
    <location>
        <begin position="51"/>
        <end position="73"/>
    </location>
</feature>
<keyword evidence="8" id="KW-0813">Transport</keyword>
<dbReference type="InterPro" id="IPR000515">
    <property type="entry name" value="MetI-like"/>
</dbReference>
<evidence type="ECO:0000256" key="2">
    <source>
        <dbReference type="ARBA" id="ARBA00004651"/>
    </source>
</evidence>
<feature type="transmembrane region" description="Helical" evidence="8">
    <location>
        <begin position="85"/>
        <end position="105"/>
    </location>
</feature>
<feature type="domain" description="ABC transmembrane type-1" evidence="9">
    <location>
        <begin position="330"/>
        <end position="525"/>
    </location>
</feature>
<keyword evidence="7 8" id="KW-0472">Membrane</keyword>
<dbReference type="GO" id="GO:0055085">
    <property type="term" value="P:transmembrane transport"/>
    <property type="evidence" value="ECO:0007669"/>
    <property type="project" value="InterPro"/>
</dbReference>
<keyword evidence="6 8" id="KW-1133">Transmembrane helix</keyword>
<protein>
    <submittedName>
        <fullName evidence="10">Putative amino acid uptake ABC transporter permease protein</fullName>
    </submittedName>
</protein>
<dbReference type="AlphaFoldDB" id="Q2CGC6"/>
<evidence type="ECO:0000256" key="8">
    <source>
        <dbReference type="RuleBase" id="RU363032"/>
    </source>
</evidence>
<dbReference type="OrthoDB" id="9787841at2"/>
<evidence type="ECO:0000256" key="3">
    <source>
        <dbReference type="ARBA" id="ARBA00010072"/>
    </source>
</evidence>
<keyword evidence="5" id="KW-0029">Amino-acid transport</keyword>
<evidence type="ECO:0000256" key="4">
    <source>
        <dbReference type="ARBA" id="ARBA00022692"/>
    </source>
</evidence>
<proteinExistence type="inferred from homology"/>
<feature type="transmembrane region" description="Helical" evidence="8">
    <location>
        <begin position="338"/>
        <end position="357"/>
    </location>
</feature>
<dbReference type="PANTHER" id="PTHR30614">
    <property type="entry name" value="MEMBRANE COMPONENT OF AMINO ACID ABC TRANSPORTER"/>
    <property type="match status" value="1"/>
</dbReference>
<feature type="transmembrane region" description="Helical" evidence="8">
    <location>
        <begin position="169"/>
        <end position="189"/>
    </location>
</feature>
<feature type="transmembrane region" description="Helical" evidence="8">
    <location>
        <begin position="195"/>
        <end position="215"/>
    </location>
</feature>
<dbReference type="EMBL" id="AAOT01000009">
    <property type="protein sequence ID" value="EAR51792.1"/>
    <property type="molecule type" value="Genomic_DNA"/>
</dbReference>
<dbReference type="HOGENOM" id="CLU_494129_0_0_5"/>
<dbReference type="PANTHER" id="PTHR30614:SF20">
    <property type="entry name" value="GLUTAMINE TRANSPORT SYSTEM PERMEASE PROTEIN GLNP"/>
    <property type="match status" value="1"/>
</dbReference>
<sequence>MLRLHATLSGLRPSNLMILAALPFIVWLFAVSTDYSRALRAILGIEPGASALLPGAALAAALFGGGVAGALLAKFDKPRRARVSYGISVLAGAVLALTDLGQPFAASVVANWVDPFASPLVVPGETPRRLVPEAAGAVARTAALLAGALALATAAGAMLPGKRARRAMLVLHGLGLGWLLLLAHLGFAVGLAVTIRAAIVAYLLAALLGLVWVGLMQLSPSRWTFRLFAAAALACLAAAGWHYAQPKRGYSLVGDIDGAVAIVSGTPRGLVDTVRFGAFPEAGGAAITVRSFFDAAAATEALAEGTLSGALLPEGAASAAPVFWQTAVLPPDVAGRGLALLVLGVLIGLMTLCGLLYRRHPLSVASEFLIDTLRGIPMLVIILYIGLPLAGVVKSSTGGFIDPPNMLRGIIAMAIAYSAYLAEIFRAGINAVPTGQIEAARSLGLSRWSTARHVILPQAFRIVIPPMGNEFIAILKDTSLLSILSIRDLTQRMREFQSASFLPFAPYNTAAIVYVLLTLVAASLIARVEHRFRQHRH</sequence>
<evidence type="ECO:0000256" key="1">
    <source>
        <dbReference type="ARBA" id="ARBA00003159"/>
    </source>
</evidence>
<dbReference type="CDD" id="cd06261">
    <property type="entry name" value="TM_PBP2"/>
    <property type="match status" value="1"/>
</dbReference>
<dbReference type="PROSITE" id="PS50928">
    <property type="entry name" value="ABC_TM1"/>
    <property type="match status" value="1"/>
</dbReference>
<dbReference type="InterPro" id="IPR043429">
    <property type="entry name" value="ArtM/GltK/GlnP/TcyL/YhdX-like"/>
</dbReference>